<dbReference type="AlphaFoldDB" id="A0A1N7RQ92"/>
<evidence type="ECO:0000313" key="2">
    <source>
        <dbReference type="Proteomes" id="UP000195569"/>
    </source>
</evidence>
<sequence length="144" mass="16116">MLDKRLKGISRFIPQISTCSTVTKLLLRDFGLIVSICYTNFRTAQLFLSLVNPVTRSTLSAICTRIWAEVVQFRILPVYASLQQPGEAIANSEIRWNVVCRSSPGNRLRRKRANVVTSRADQFSSVVGLKYAITVLDSTSLLAH</sequence>
<reference evidence="1" key="1">
    <citation type="submission" date="2016-12" db="EMBL/GenBank/DDBJ databases">
        <authorList>
            <person name="Moulin L."/>
        </authorList>
    </citation>
    <scope>NUCLEOTIDE SEQUENCE [LARGE SCALE GENOMIC DNA]</scope>
    <source>
        <strain evidence="1">STM 7183</strain>
    </source>
</reference>
<keyword evidence="2" id="KW-1185">Reference proteome</keyword>
<dbReference type="EMBL" id="CYGY02000011">
    <property type="protein sequence ID" value="SIT37277.1"/>
    <property type="molecule type" value="Genomic_DNA"/>
</dbReference>
<gene>
    <name evidence="1" type="ORF">BN2476_110212</name>
</gene>
<comment type="caution">
    <text evidence="1">The sequence shown here is derived from an EMBL/GenBank/DDBJ whole genome shotgun (WGS) entry which is preliminary data.</text>
</comment>
<organism evidence="1 2">
    <name type="scientific">Paraburkholderia piptadeniae</name>
    <dbReference type="NCBI Taxonomy" id="1701573"/>
    <lineage>
        <taxon>Bacteria</taxon>
        <taxon>Pseudomonadati</taxon>
        <taxon>Pseudomonadota</taxon>
        <taxon>Betaproteobacteria</taxon>
        <taxon>Burkholderiales</taxon>
        <taxon>Burkholderiaceae</taxon>
        <taxon>Paraburkholderia</taxon>
    </lineage>
</organism>
<evidence type="ECO:0000313" key="1">
    <source>
        <dbReference type="EMBL" id="SIT37277.1"/>
    </source>
</evidence>
<name>A0A1N7RQ92_9BURK</name>
<dbReference type="Proteomes" id="UP000195569">
    <property type="component" value="Unassembled WGS sequence"/>
</dbReference>
<protein>
    <submittedName>
        <fullName evidence="1">Uncharacterized protein</fullName>
    </submittedName>
</protein>
<proteinExistence type="predicted"/>
<accession>A0A1N7RQ92</accession>